<accession>A0AC35GKF3</accession>
<evidence type="ECO:0000313" key="1">
    <source>
        <dbReference type="Proteomes" id="UP000887580"/>
    </source>
</evidence>
<proteinExistence type="predicted"/>
<name>A0AC35GKF3_9BILA</name>
<organism evidence="1 2">
    <name type="scientific">Panagrolaimus sp. PS1159</name>
    <dbReference type="NCBI Taxonomy" id="55785"/>
    <lineage>
        <taxon>Eukaryota</taxon>
        <taxon>Metazoa</taxon>
        <taxon>Ecdysozoa</taxon>
        <taxon>Nematoda</taxon>
        <taxon>Chromadorea</taxon>
        <taxon>Rhabditida</taxon>
        <taxon>Tylenchina</taxon>
        <taxon>Panagrolaimomorpha</taxon>
        <taxon>Panagrolaimoidea</taxon>
        <taxon>Panagrolaimidae</taxon>
        <taxon>Panagrolaimus</taxon>
    </lineage>
</organism>
<reference evidence="2" key="1">
    <citation type="submission" date="2022-11" db="UniProtKB">
        <authorList>
            <consortium name="WormBaseParasite"/>
        </authorList>
    </citation>
    <scope>IDENTIFICATION</scope>
</reference>
<sequence length="115" mass="12979">MTEKEHKNGAETEPFIPGIQSGSPRSQFEPEEPPPKDRGNVVLFIIMLHGIGTLIAWNVFITIAPMYYQDLKLKQADPKPAYVANFMNYVCICSQFPNLLVNMIGMFSEKGNLLF</sequence>
<protein>
    <submittedName>
        <fullName evidence="2">Uncharacterized protein</fullName>
    </submittedName>
</protein>
<evidence type="ECO:0000313" key="2">
    <source>
        <dbReference type="WBParaSite" id="PS1159_v2.g6295.t1"/>
    </source>
</evidence>
<dbReference type="WBParaSite" id="PS1159_v2.g6295.t1">
    <property type="protein sequence ID" value="PS1159_v2.g6295.t1"/>
    <property type="gene ID" value="PS1159_v2.g6295"/>
</dbReference>
<dbReference type="Proteomes" id="UP000887580">
    <property type="component" value="Unplaced"/>
</dbReference>